<protein>
    <submittedName>
        <fullName evidence="1">Uncharacterized protein</fullName>
    </submittedName>
</protein>
<evidence type="ECO:0000313" key="1">
    <source>
        <dbReference type="EMBL" id="VVN73577.1"/>
    </source>
</evidence>
<gene>
    <name evidence="1" type="ORF">PS723_00574</name>
</gene>
<evidence type="ECO:0000313" key="2">
    <source>
        <dbReference type="Proteomes" id="UP000379480"/>
    </source>
</evidence>
<sequence>MGRLRQVAIQSLLVGSYQQKNFDLGSDVPAHRERSTHEKAASRRGFLCLNIASSKLNSGRNSVQMWEPQAFLVLGRKIANTPNSGKNEHRKYTYSIP</sequence>
<dbReference type="EMBL" id="CABVHY010000002">
    <property type="protein sequence ID" value="VVN73577.1"/>
    <property type="molecule type" value="Genomic_DNA"/>
</dbReference>
<organism evidence="1 2">
    <name type="scientific">Pseudomonas fluorescens</name>
    <dbReference type="NCBI Taxonomy" id="294"/>
    <lineage>
        <taxon>Bacteria</taxon>
        <taxon>Pseudomonadati</taxon>
        <taxon>Pseudomonadota</taxon>
        <taxon>Gammaproteobacteria</taxon>
        <taxon>Pseudomonadales</taxon>
        <taxon>Pseudomonadaceae</taxon>
        <taxon>Pseudomonas</taxon>
    </lineage>
</organism>
<dbReference type="Proteomes" id="UP000379480">
    <property type="component" value="Unassembled WGS sequence"/>
</dbReference>
<dbReference type="AlphaFoldDB" id="A0A5E7ABF8"/>
<name>A0A5E7ABF8_PSEFL</name>
<accession>A0A5E7ABF8</accession>
<proteinExistence type="predicted"/>
<reference evidence="1 2" key="1">
    <citation type="submission" date="2019-09" db="EMBL/GenBank/DDBJ databases">
        <authorList>
            <person name="Chandra G."/>
            <person name="Truman W A."/>
        </authorList>
    </citation>
    <scope>NUCLEOTIDE SEQUENCE [LARGE SCALE GENOMIC DNA]</scope>
    <source>
        <strain evidence="1">PS723</strain>
    </source>
</reference>